<feature type="non-terminal residue" evidence="1">
    <location>
        <position position="349"/>
    </location>
</feature>
<comment type="caution">
    <text evidence="1">The sequence shown here is derived from an EMBL/GenBank/DDBJ whole genome shotgun (WGS) entry which is preliminary data.</text>
</comment>
<proteinExistence type="predicted"/>
<evidence type="ECO:0000313" key="1">
    <source>
        <dbReference type="EMBL" id="MBD3363583.1"/>
    </source>
</evidence>
<accession>A0A9D5QBG3</accession>
<name>A0A9D5QBG3_UNCW3</name>
<sequence>MKRLVILTWVIIVPISLSAQESFLSYVYAYNDIVVFSHQNSSDYQMEKTDGTPVWSNTLDENEYELITDLEPGVYKVACPNEFSVVSGDPWGMGLGTWCAVDQFNRPASTKLLSVGPKYLEASGNYAEGVIGIFAYQSGTHATLTDIDADTSIWEGDLDEGEYYLYCHDDPDSPAGFPYSVEASNPVSAMTLNGMGGMYVPAFNGTFTGKDFMTYSPYCYQNGDVTKNIAVLPWEDNTRVVIVDLDNPSDTIWDYVCPEAGIIEGTDIALPGRDDRHGRGLKAHSDKDICFMHVPYATYGNNLIGFYIMAGMNRDGSGIGTEFHLPLGCSGSSGYESRLHVIAYMDDAQ</sequence>
<dbReference type="AlphaFoldDB" id="A0A9D5QBG3"/>
<gene>
    <name evidence="1" type="ORF">GF359_00035</name>
</gene>
<evidence type="ECO:0000313" key="2">
    <source>
        <dbReference type="Proteomes" id="UP000630660"/>
    </source>
</evidence>
<dbReference type="EMBL" id="WJKJ01000003">
    <property type="protein sequence ID" value="MBD3363583.1"/>
    <property type="molecule type" value="Genomic_DNA"/>
</dbReference>
<reference evidence="1" key="1">
    <citation type="submission" date="2019-11" db="EMBL/GenBank/DDBJ databases">
        <title>Microbial mats filling the niche in hypersaline microbial mats.</title>
        <authorList>
            <person name="Wong H.L."/>
            <person name="Macleod F.I."/>
            <person name="White R.A. III"/>
            <person name="Burns B.P."/>
        </authorList>
    </citation>
    <scope>NUCLEOTIDE SEQUENCE</scope>
    <source>
        <strain evidence="1">Bin_327</strain>
    </source>
</reference>
<dbReference type="Proteomes" id="UP000630660">
    <property type="component" value="Unassembled WGS sequence"/>
</dbReference>
<organism evidence="1 2">
    <name type="scientific">candidate division WOR-3 bacterium</name>
    <dbReference type="NCBI Taxonomy" id="2052148"/>
    <lineage>
        <taxon>Bacteria</taxon>
        <taxon>Bacteria division WOR-3</taxon>
    </lineage>
</organism>
<protein>
    <submittedName>
        <fullName evidence="1">Uncharacterized protein</fullName>
    </submittedName>
</protein>